<evidence type="ECO:0000256" key="1">
    <source>
        <dbReference type="ARBA" id="ARBA00009861"/>
    </source>
</evidence>
<dbReference type="EMBL" id="CP144691">
    <property type="protein sequence ID" value="WVY95317.1"/>
    <property type="molecule type" value="Genomic_DNA"/>
</dbReference>
<sequence length="492" mass="55240">MVTIKASYTVVPNQPTPEGYQWLSDPDQVARQSHTPTIYVYHAKHNHNALVEHIRNSLSKILFYYYPVAGRLRKLEEDGRLELNCNAKGAVLIEAESTKAVHDYGDFMNESAKDLVPTVDYTNTPIEELPLLVVQVTSFLGDEAFSIGVAISHTLTDGAAAIQFINSWAKLARGHTLEPHEMPFLDRTVLKFTAPPSPPRFDHQEFKPLPLILGRSDTTLEKSKRVSAMTLKLTAEQVGKLKNKANADKSTEGSRPYSRFEAIGAHVWRCASKARGLDENQPTLLRFNADIRNRVIPPLPRNYFGNALVLKTASSRAGEILSTSLGHAAQKIREAVEELTYEYIKSQDRLIPQAVKGAFPHGVQRCRLGVPQLKQNTKPLYFILNNFFFQFDLIRSQDDMDKARALSFGINEGKDAVFVGNPNLRITSWLSMPMHGADFGWGKPVYFGLAGGTVQERALITHDPDGDGSIILFLHFQMEHIQLFKNYFYTDI</sequence>
<evidence type="ECO:0000313" key="2">
    <source>
        <dbReference type="EMBL" id="WVY95317.1"/>
    </source>
</evidence>
<protein>
    <submittedName>
        <fullName evidence="2">Uncharacterized protein</fullName>
    </submittedName>
</protein>
<dbReference type="Pfam" id="PF02458">
    <property type="entry name" value="Transferase"/>
    <property type="match status" value="2"/>
</dbReference>
<gene>
    <name evidence="2" type="ORF">V8G54_034405</name>
</gene>
<reference evidence="2 3" key="1">
    <citation type="journal article" date="2023" name="Life. Sci Alliance">
        <title>Evolutionary insights into 3D genome organization and epigenetic landscape of Vigna mungo.</title>
        <authorList>
            <person name="Junaid A."/>
            <person name="Singh B."/>
            <person name="Bhatia S."/>
        </authorList>
    </citation>
    <scope>NUCLEOTIDE SEQUENCE [LARGE SCALE GENOMIC DNA]</scope>
    <source>
        <strain evidence="2">Urdbean</strain>
    </source>
</reference>
<dbReference type="Gene3D" id="3.30.559.10">
    <property type="entry name" value="Chloramphenicol acetyltransferase-like domain"/>
    <property type="match status" value="3"/>
</dbReference>
<proteinExistence type="inferred from homology"/>
<dbReference type="AlphaFoldDB" id="A0AAQ3MQE7"/>
<dbReference type="GO" id="GO:0016747">
    <property type="term" value="F:acyltransferase activity, transferring groups other than amino-acyl groups"/>
    <property type="evidence" value="ECO:0007669"/>
    <property type="project" value="TreeGrafter"/>
</dbReference>
<accession>A0AAQ3MQE7</accession>
<dbReference type="PANTHER" id="PTHR31642">
    <property type="entry name" value="TRICHOTHECENE 3-O-ACETYLTRANSFERASE"/>
    <property type="match status" value="1"/>
</dbReference>
<keyword evidence="3" id="KW-1185">Reference proteome</keyword>
<dbReference type="InterPro" id="IPR023213">
    <property type="entry name" value="CAT-like_dom_sf"/>
</dbReference>
<evidence type="ECO:0000313" key="3">
    <source>
        <dbReference type="Proteomes" id="UP001374535"/>
    </source>
</evidence>
<dbReference type="Proteomes" id="UP001374535">
    <property type="component" value="Chromosome 10"/>
</dbReference>
<dbReference type="InterPro" id="IPR050317">
    <property type="entry name" value="Plant_Fungal_Acyltransferase"/>
</dbReference>
<comment type="similarity">
    <text evidence="1">Belongs to the plant acyltransferase family.</text>
</comment>
<dbReference type="PANTHER" id="PTHR31642:SF175">
    <property type="entry name" value="SPERMIDINE HYDROXYCINNAMOYL TRANSFERASE"/>
    <property type="match status" value="1"/>
</dbReference>
<name>A0AAQ3MQE7_VIGMU</name>
<organism evidence="2 3">
    <name type="scientific">Vigna mungo</name>
    <name type="common">Black gram</name>
    <name type="synonym">Phaseolus mungo</name>
    <dbReference type="NCBI Taxonomy" id="3915"/>
    <lineage>
        <taxon>Eukaryota</taxon>
        <taxon>Viridiplantae</taxon>
        <taxon>Streptophyta</taxon>
        <taxon>Embryophyta</taxon>
        <taxon>Tracheophyta</taxon>
        <taxon>Spermatophyta</taxon>
        <taxon>Magnoliopsida</taxon>
        <taxon>eudicotyledons</taxon>
        <taxon>Gunneridae</taxon>
        <taxon>Pentapetalae</taxon>
        <taxon>rosids</taxon>
        <taxon>fabids</taxon>
        <taxon>Fabales</taxon>
        <taxon>Fabaceae</taxon>
        <taxon>Papilionoideae</taxon>
        <taxon>50 kb inversion clade</taxon>
        <taxon>NPAAA clade</taxon>
        <taxon>indigoferoid/millettioid clade</taxon>
        <taxon>Phaseoleae</taxon>
        <taxon>Vigna</taxon>
    </lineage>
</organism>